<name>A0ABT7JT65_9HYPH</name>
<evidence type="ECO:0000313" key="2">
    <source>
        <dbReference type="Proteomes" id="UP001172645"/>
    </source>
</evidence>
<comment type="caution">
    <text evidence="1">The sequence shown here is derived from an EMBL/GenBank/DDBJ whole genome shotgun (WGS) entry which is preliminary data.</text>
</comment>
<dbReference type="Proteomes" id="UP001172645">
    <property type="component" value="Unassembled WGS sequence"/>
</dbReference>
<proteinExistence type="predicted"/>
<reference evidence="1" key="1">
    <citation type="submission" date="2023-06" db="EMBL/GenBank/DDBJ databases">
        <title>Phylogenetic Diversity of Rhizobium strains.</title>
        <authorList>
            <person name="Moura F.T."/>
            <person name="Helene L.C.F."/>
            <person name="Hungria M."/>
        </authorList>
    </citation>
    <scope>NUCLEOTIDE SEQUENCE</scope>
    <source>
        <strain evidence="1">CCGE526</strain>
    </source>
</reference>
<protein>
    <submittedName>
        <fullName evidence="1">Uncharacterized protein</fullName>
    </submittedName>
</protein>
<sequence length="58" mass="6912">MREAGKRSLVWPLTEFLSASLARHSDLSGNLRHDMERDKNMRRLADHFYLDEVRRMVP</sequence>
<dbReference type="EMBL" id="JARFYM010000007">
    <property type="protein sequence ID" value="MDL2399535.1"/>
    <property type="molecule type" value="Genomic_DNA"/>
</dbReference>
<evidence type="ECO:0000313" key="1">
    <source>
        <dbReference type="EMBL" id="MDL2399535.1"/>
    </source>
</evidence>
<gene>
    <name evidence="1" type="ORF">PY649_11560</name>
</gene>
<organism evidence="1 2">
    <name type="scientific">Rhizobium mayense</name>
    <dbReference type="NCBI Taxonomy" id="1312184"/>
    <lineage>
        <taxon>Bacteria</taxon>
        <taxon>Pseudomonadati</taxon>
        <taxon>Pseudomonadota</taxon>
        <taxon>Alphaproteobacteria</taxon>
        <taxon>Hyphomicrobiales</taxon>
        <taxon>Rhizobiaceae</taxon>
        <taxon>Rhizobium/Agrobacterium group</taxon>
        <taxon>Rhizobium</taxon>
    </lineage>
</organism>
<keyword evidence="2" id="KW-1185">Reference proteome</keyword>
<dbReference type="RefSeq" id="WP_285868516.1">
    <property type="nucleotide sequence ID" value="NZ_JARFYM010000007.1"/>
</dbReference>
<accession>A0ABT7JT65</accession>